<evidence type="ECO:0000313" key="2">
    <source>
        <dbReference type="Proteomes" id="UP000031668"/>
    </source>
</evidence>
<dbReference type="OrthoDB" id="6352818at2759"/>
<dbReference type="Proteomes" id="UP000031668">
    <property type="component" value="Unassembled WGS sequence"/>
</dbReference>
<gene>
    <name evidence="1" type="ORF">RF11_04311</name>
</gene>
<comment type="caution">
    <text evidence="1">The sequence shown here is derived from an EMBL/GenBank/DDBJ whole genome shotgun (WGS) entry which is preliminary data.</text>
</comment>
<evidence type="ECO:0000313" key="1">
    <source>
        <dbReference type="EMBL" id="KII62410.1"/>
    </source>
</evidence>
<keyword evidence="2" id="KW-1185">Reference proteome</keyword>
<proteinExistence type="predicted"/>
<reference evidence="1 2" key="1">
    <citation type="journal article" date="2014" name="Genome Biol. Evol.">
        <title>The genome of the myxosporean Thelohanellus kitauei shows adaptations to nutrient acquisition within its fish host.</title>
        <authorList>
            <person name="Yang Y."/>
            <person name="Xiong J."/>
            <person name="Zhou Z."/>
            <person name="Huo F."/>
            <person name="Miao W."/>
            <person name="Ran C."/>
            <person name="Liu Y."/>
            <person name="Zhang J."/>
            <person name="Feng J."/>
            <person name="Wang M."/>
            <person name="Wang M."/>
            <person name="Wang L."/>
            <person name="Yao B."/>
        </authorList>
    </citation>
    <scope>NUCLEOTIDE SEQUENCE [LARGE SCALE GENOMIC DNA]</scope>
    <source>
        <strain evidence="1">Wuqing</strain>
    </source>
</reference>
<name>A0A0C2M5Q6_THEKT</name>
<accession>A0A0C2M5Q6</accession>
<dbReference type="AlphaFoldDB" id="A0A0C2M5Q6"/>
<protein>
    <submittedName>
        <fullName evidence="1">Uncharacterized protein</fullName>
    </submittedName>
</protein>
<dbReference type="EMBL" id="JWZT01004986">
    <property type="protein sequence ID" value="KII62410.1"/>
    <property type="molecule type" value="Genomic_DNA"/>
</dbReference>
<sequence length="133" mass="15573">MQTTVIVYQQNNDEQEINIWTKACKTWGLIDKRQNKTESSYSCQLGITDIIFKHSKLLCTREFLEHYILEVVYQICPEHRKMFESVCREALNETTDINDIVQKLIFLRGISESLEITEELMSMESMKNTTAGK</sequence>
<organism evidence="1 2">
    <name type="scientific">Thelohanellus kitauei</name>
    <name type="common">Myxosporean</name>
    <dbReference type="NCBI Taxonomy" id="669202"/>
    <lineage>
        <taxon>Eukaryota</taxon>
        <taxon>Metazoa</taxon>
        <taxon>Cnidaria</taxon>
        <taxon>Myxozoa</taxon>
        <taxon>Myxosporea</taxon>
        <taxon>Bivalvulida</taxon>
        <taxon>Platysporina</taxon>
        <taxon>Myxobolidae</taxon>
        <taxon>Thelohanellus</taxon>
    </lineage>
</organism>